<reference evidence="4 5" key="1">
    <citation type="journal article" date="2015" name="Int. J. Syst. Evol. Microbiol.">
        <title>Carboxylicivirga linearis sp. nov., isolated from a sea cucumber culture pond.</title>
        <authorList>
            <person name="Wang F.Q."/>
            <person name="Zhou Y.X."/>
            <person name="Lin X.Z."/>
            <person name="Chen G.J."/>
            <person name="Du Z.J."/>
        </authorList>
    </citation>
    <scope>NUCLEOTIDE SEQUENCE [LARGE SCALE GENOMIC DNA]</scope>
    <source>
        <strain evidence="4 5">FB218</strain>
    </source>
</reference>
<keyword evidence="5" id="KW-1185">Reference proteome</keyword>
<keyword evidence="2" id="KW-0732">Signal</keyword>
<evidence type="ECO:0000313" key="4">
    <source>
        <dbReference type="EMBL" id="MBS2096850.1"/>
    </source>
</evidence>
<keyword evidence="1" id="KW-0812">Transmembrane</keyword>
<keyword evidence="1" id="KW-0472">Membrane</keyword>
<protein>
    <recommendedName>
        <fullName evidence="3">DUF5683 domain-containing protein</fullName>
    </recommendedName>
</protein>
<evidence type="ECO:0000313" key="5">
    <source>
        <dbReference type="Proteomes" id="UP000708576"/>
    </source>
</evidence>
<organism evidence="4 5">
    <name type="scientific">Carboxylicivirga linearis</name>
    <dbReference type="NCBI Taxonomy" id="1628157"/>
    <lineage>
        <taxon>Bacteria</taxon>
        <taxon>Pseudomonadati</taxon>
        <taxon>Bacteroidota</taxon>
        <taxon>Bacteroidia</taxon>
        <taxon>Marinilabiliales</taxon>
        <taxon>Marinilabiliaceae</taxon>
        <taxon>Carboxylicivirga</taxon>
    </lineage>
</organism>
<gene>
    <name evidence="4" type="ORF">KEM10_01085</name>
</gene>
<accession>A0ABS5JPN2</accession>
<keyword evidence="1" id="KW-1133">Transmembrane helix</keyword>
<dbReference type="EMBL" id="JAGUCO010000001">
    <property type="protein sequence ID" value="MBS2096850.1"/>
    <property type="molecule type" value="Genomic_DNA"/>
</dbReference>
<dbReference type="InterPro" id="IPR043738">
    <property type="entry name" value="DUF5683"/>
</dbReference>
<feature type="domain" description="DUF5683" evidence="3">
    <location>
        <begin position="34"/>
        <end position="195"/>
    </location>
</feature>
<name>A0ABS5JPN2_9BACT</name>
<dbReference type="RefSeq" id="WP_212212362.1">
    <property type="nucleotide sequence ID" value="NZ_JAGUCO010000001.1"/>
</dbReference>
<evidence type="ECO:0000259" key="3">
    <source>
        <dbReference type="Pfam" id="PF18935"/>
    </source>
</evidence>
<evidence type="ECO:0000256" key="1">
    <source>
        <dbReference type="SAM" id="Phobius"/>
    </source>
</evidence>
<sequence length="195" mass="22685">MKLKKAFLVLCAFVLSCLTSYSQEKKNVKEESYQSPSKAALYSAIIPGAGQVYNKAYWKVPVVYAGIGMFGYFIWFNNKFYHEYRNAYRDFEIRDPNNTSYLKYVKNGWQNVDIYGSHEKEFESALKNKVDHYKRYRDFSYIGMATWYVLQIVEASVDAHFSQFSVSDELTIHLSPYSKPVNNTSNLGLQVLLTF</sequence>
<proteinExistence type="predicted"/>
<dbReference type="Proteomes" id="UP000708576">
    <property type="component" value="Unassembled WGS sequence"/>
</dbReference>
<feature type="chain" id="PRO_5047172848" description="DUF5683 domain-containing protein" evidence="2">
    <location>
        <begin position="23"/>
        <end position="195"/>
    </location>
</feature>
<dbReference type="PROSITE" id="PS51257">
    <property type="entry name" value="PROKAR_LIPOPROTEIN"/>
    <property type="match status" value="1"/>
</dbReference>
<feature type="transmembrane region" description="Helical" evidence="1">
    <location>
        <begin position="56"/>
        <end position="75"/>
    </location>
</feature>
<comment type="caution">
    <text evidence="4">The sequence shown here is derived from an EMBL/GenBank/DDBJ whole genome shotgun (WGS) entry which is preliminary data.</text>
</comment>
<dbReference type="Pfam" id="PF18935">
    <property type="entry name" value="DUF5683"/>
    <property type="match status" value="1"/>
</dbReference>
<evidence type="ECO:0000256" key="2">
    <source>
        <dbReference type="SAM" id="SignalP"/>
    </source>
</evidence>
<feature type="signal peptide" evidence="2">
    <location>
        <begin position="1"/>
        <end position="22"/>
    </location>
</feature>